<dbReference type="Gene3D" id="2.60.40.1120">
    <property type="entry name" value="Carboxypeptidase-like, regulatory domain"/>
    <property type="match status" value="1"/>
</dbReference>
<dbReference type="EMBL" id="CP050831">
    <property type="protein sequence ID" value="QIU96982.1"/>
    <property type="molecule type" value="Genomic_DNA"/>
</dbReference>
<keyword evidence="6 8" id="KW-0472">Membrane</keyword>
<evidence type="ECO:0000256" key="10">
    <source>
        <dbReference type="SAM" id="SignalP"/>
    </source>
</evidence>
<keyword evidence="2 8" id="KW-0813">Transport</keyword>
<keyword evidence="14" id="KW-1185">Reference proteome</keyword>
<evidence type="ECO:0000256" key="3">
    <source>
        <dbReference type="ARBA" id="ARBA00022452"/>
    </source>
</evidence>
<keyword evidence="13" id="KW-0675">Receptor</keyword>
<dbReference type="InterPro" id="IPR023996">
    <property type="entry name" value="TonB-dep_OMP_SusC/RagA"/>
</dbReference>
<dbReference type="GO" id="GO:0009279">
    <property type="term" value="C:cell outer membrane"/>
    <property type="evidence" value="ECO:0007669"/>
    <property type="project" value="UniProtKB-SubCell"/>
</dbReference>
<dbReference type="SUPFAM" id="SSF49464">
    <property type="entry name" value="Carboxypeptidase regulatory domain-like"/>
    <property type="match status" value="1"/>
</dbReference>
<evidence type="ECO:0000313" key="14">
    <source>
        <dbReference type="Proteomes" id="UP000501780"/>
    </source>
</evidence>
<dbReference type="InterPro" id="IPR000531">
    <property type="entry name" value="Beta-barrel_TonB"/>
</dbReference>
<name>A0A6H0KUI2_9BACE</name>
<dbReference type="Pfam" id="PF07715">
    <property type="entry name" value="Plug"/>
    <property type="match status" value="1"/>
</dbReference>
<keyword evidence="10" id="KW-0732">Signal</keyword>
<keyword evidence="5 9" id="KW-0798">TonB box</keyword>
<dbReference type="Pfam" id="PF13715">
    <property type="entry name" value="CarbopepD_reg_2"/>
    <property type="match status" value="1"/>
</dbReference>
<evidence type="ECO:0000256" key="7">
    <source>
        <dbReference type="ARBA" id="ARBA00023237"/>
    </source>
</evidence>
<comment type="similarity">
    <text evidence="8 9">Belongs to the TonB-dependent receptor family.</text>
</comment>
<keyword evidence="3 8" id="KW-1134">Transmembrane beta strand</keyword>
<reference evidence="13 14" key="1">
    <citation type="submission" date="2020-03" db="EMBL/GenBank/DDBJ databases">
        <title>Genomic analysis of Bacteroides faecium CBA7301.</title>
        <authorList>
            <person name="Kim J."/>
            <person name="Roh S.W."/>
        </authorList>
    </citation>
    <scope>NUCLEOTIDE SEQUENCE [LARGE SCALE GENOMIC DNA]</scope>
    <source>
        <strain evidence="13 14">CBA7301</strain>
    </source>
</reference>
<feature type="signal peptide" evidence="10">
    <location>
        <begin position="1"/>
        <end position="21"/>
    </location>
</feature>
<dbReference type="InterPro" id="IPR008969">
    <property type="entry name" value="CarboxyPept-like_regulatory"/>
</dbReference>
<comment type="subcellular location">
    <subcellularLocation>
        <location evidence="1 8">Cell outer membrane</location>
        <topology evidence="1 8">Multi-pass membrane protein</topology>
    </subcellularLocation>
</comment>
<evidence type="ECO:0000256" key="8">
    <source>
        <dbReference type="PROSITE-ProRule" id="PRU01360"/>
    </source>
</evidence>
<evidence type="ECO:0000259" key="12">
    <source>
        <dbReference type="Pfam" id="PF07715"/>
    </source>
</evidence>
<evidence type="ECO:0000259" key="11">
    <source>
        <dbReference type="Pfam" id="PF00593"/>
    </source>
</evidence>
<dbReference type="Gene3D" id="2.40.170.20">
    <property type="entry name" value="TonB-dependent receptor, beta-barrel domain"/>
    <property type="match status" value="1"/>
</dbReference>
<dbReference type="RefSeq" id="WP_167966685.1">
    <property type="nucleotide sequence ID" value="NZ_CP050831.1"/>
</dbReference>
<gene>
    <name evidence="13" type="ORF">BacF7301_23720</name>
</gene>
<feature type="chain" id="PRO_5026105762" evidence="10">
    <location>
        <begin position="22"/>
        <end position="1036"/>
    </location>
</feature>
<feature type="domain" description="TonB-dependent receptor plug" evidence="12">
    <location>
        <begin position="115"/>
        <end position="220"/>
    </location>
</feature>
<dbReference type="KEGG" id="bfc:BacF7301_23720"/>
<dbReference type="InterPro" id="IPR039426">
    <property type="entry name" value="TonB-dep_rcpt-like"/>
</dbReference>
<dbReference type="Proteomes" id="UP000501780">
    <property type="component" value="Chromosome"/>
</dbReference>
<dbReference type="NCBIfam" id="TIGR04056">
    <property type="entry name" value="OMP_RagA_SusC"/>
    <property type="match status" value="1"/>
</dbReference>
<evidence type="ECO:0000256" key="4">
    <source>
        <dbReference type="ARBA" id="ARBA00022692"/>
    </source>
</evidence>
<evidence type="ECO:0000256" key="5">
    <source>
        <dbReference type="ARBA" id="ARBA00023077"/>
    </source>
</evidence>
<evidence type="ECO:0000256" key="1">
    <source>
        <dbReference type="ARBA" id="ARBA00004571"/>
    </source>
</evidence>
<dbReference type="SUPFAM" id="SSF56935">
    <property type="entry name" value="Porins"/>
    <property type="match status" value="1"/>
</dbReference>
<evidence type="ECO:0000313" key="13">
    <source>
        <dbReference type="EMBL" id="QIU96982.1"/>
    </source>
</evidence>
<dbReference type="PROSITE" id="PS52016">
    <property type="entry name" value="TONB_DEPENDENT_REC_3"/>
    <property type="match status" value="1"/>
</dbReference>
<dbReference type="Gene3D" id="2.170.130.10">
    <property type="entry name" value="TonB-dependent receptor, plug domain"/>
    <property type="match status" value="1"/>
</dbReference>
<protein>
    <submittedName>
        <fullName evidence="13">TonB-dependent receptor</fullName>
    </submittedName>
</protein>
<dbReference type="InterPro" id="IPR036942">
    <property type="entry name" value="Beta-barrel_TonB_sf"/>
</dbReference>
<feature type="domain" description="TonB-dependent receptor-like beta-barrel" evidence="11">
    <location>
        <begin position="434"/>
        <end position="1000"/>
    </location>
</feature>
<keyword evidence="4 8" id="KW-0812">Transmembrane</keyword>
<keyword evidence="7 8" id="KW-0998">Cell outer membrane</keyword>
<accession>A0A6H0KUI2</accession>
<dbReference type="Pfam" id="PF00593">
    <property type="entry name" value="TonB_dep_Rec_b-barrel"/>
    <property type="match status" value="1"/>
</dbReference>
<dbReference type="InterPro" id="IPR037066">
    <property type="entry name" value="Plug_dom_sf"/>
</dbReference>
<sequence>MKNKKLLCSVCFLFAFMSALWGQSITVKGNVTSKTDGQPIIGASVIETTATTNGTITDFDGNFTLSVPAHSTLKISYIGYKPVTVKAAASIRVLLEEDTQMVDEVVVTGYTTQRKADLTGAVSVVKVDDIQKQGENNPVKALQGRVPGMNITTDGNPSGSATVRIRGIGTLNNNDPLYIVDGVPTKSGMHELNGNDIESIQVLKDAASASIYGSRAANGVIIITTKQGKKGQIKVNFDASVSASMYQTKLEMMNTEQYGRTLWQANVNSGKNPNANPIGYNYNWGYDSNGTPVLHGMSLPKFIDSENTIAVGDTDWFDEITRTGFIQQYNLSISNGTERGNYFFSLGYYKNDGLIKYTNFDRISARMNADFKVIGDLLTIGENFTLNRTTEVQAPGNLLSDAMISLPMIPVHTVDGKGWGGPNKSMPDRQNIARVLHDNKDNRYTYWRIFGNAYANLHPFKGFNIRTNFGLDYAQKYQRNFVLPYKNGVLENSTNGVTMKQEHFTKWMWNAIATYELEVGKHRGDVMGGMELNREDDIDLASYREDFAVIDPNYMYPSAGTGLAQATGGAGGFSLVSFFGKLNYSYDEKYLASFTIRRDGSSRFGKNNKYANFPSVSVGWRISQEAFMEKTRSVVDDLKIRFAWGQTGNQEIENNGRFSLYNSNYGTGEPPTYGTAYDIIGNNGGLILPSGFKRDQLANDDLKWETTTQTNVGIDFTLFNQSLYGSAEYFYKKTTDILLKPSYIAVLGEGGAHWRNAGSMENKGFEINLGYRNKTRFGLSYDISANLGSYRNKVLFVPAEVASTGDFGGDGAMNIIGHAYQMRAGYIADGIFKTQEEVDNHADQTGKGIGRIRYRDVDGNGVIDQNDRTWIGNPNPDFTYGINIYLEYKNFDFTMFWQGVQGVDVVNDVKKNTDFWSVGDMNANRGTRLLNAWSPSNPSSTIPALSVDDLNDEKRFSSYFVENGSYLKLRNLQLGYTLPAAISKKICMERLRFYFSAQNLLTIKSKNFTGLDPEDKDKGFAYPIPMNLTFGFNIGF</sequence>
<evidence type="ECO:0000256" key="6">
    <source>
        <dbReference type="ARBA" id="ARBA00023136"/>
    </source>
</evidence>
<dbReference type="InterPro" id="IPR023997">
    <property type="entry name" value="TonB-dep_OMP_SusC/RagA_CS"/>
</dbReference>
<evidence type="ECO:0000256" key="2">
    <source>
        <dbReference type="ARBA" id="ARBA00022448"/>
    </source>
</evidence>
<evidence type="ECO:0000256" key="9">
    <source>
        <dbReference type="RuleBase" id="RU003357"/>
    </source>
</evidence>
<dbReference type="NCBIfam" id="TIGR04057">
    <property type="entry name" value="SusC_RagA_signa"/>
    <property type="match status" value="1"/>
</dbReference>
<dbReference type="InterPro" id="IPR012910">
    <property type="entry name" value="Plug_dom"/>
</dbReference>
<dbReference type="AlphaFoldDB" id="A0A6H0KUI2"/>
<proteinExistence type="inferred from homology"/>
<organism evidence="13 14">
    <name type="scientific">Bacteroides faecium</name>
    <dbReference type="NCBI Taxonomy" id="2715212"/>
    <lineage>
        <taxon>Bacteria</taxon>
        <taxon>Pseudomonadati</taxon>
        <taxon>Bacteroidota</taxon>
        <taxon>Bacteroidia</taxon>
        <taxon>Bacteroidales</taxon>
        <taxon>Bacteroidaceae</taxon>
        <taxon>Bacteroides</taxon>
    </lineage>
</organism>